<protein>
    <recommendedName>
        <fullName evidence="4">Big-1 domain-containing protein</fullName>
    </recommendedName>
</protein>
<organism evidence="2 3">
    <name type="scientific">Psychromonas marina</name>
    <dbReference type="NCBI Taxonomy" id="88364"/>
    <lineage>
        <taxon>Bacteria</taxon>
        <taxon>Pseudomonadati</taxon>
        <taxon>Pseudomonadota</taxon>
        <taxon>Gammaproteobacteria</taxon>
        <taxon>Alteromonadales</taxon>
        <taxon>Psychromonadaceae</taxon>
        <taxon>Psychromonas</taxon>
    </lineage>
</organism>
<evidence type="ECO:0000313" key="2">
    <source>
        <dbReference type="EMBL" id="GLS90662.1"/>
    </source>
</evidence>
<evidence type="ECO:0008006" key="4">
    <source>
        <dbReference type="Google" id="ProtNLM"/>
    </source>
</evidence>
<dbReference type="InterPro" id="IPR013783">
    <property type="entry name" value="Ig-like_fold"/>
</dbReference>
<keyword evidence="1" id="KW-0732">Signal</keyword>
<name>A0ABQ6E017_9GAMM</name>
<dbReference type="InterPro" id="IPR008964">
    <property type="entry name" value="Invasin/intimin_cell_adhesion"/>
</dbReference>
<dbReference type="PROSITE" id="PS51257">
    <property type="entry name" value="PROKAR_LIPOPROTEIN"/>
    <property type="match status" value="1"/>
</dbReference>
<evidence type="ECO:0000313" key="3">
    <source>
        <dbReference type="Proteomes" id="UP001157353"/>
    </source>
</evidence>
<comment type="caution">
    <text evidence="2">The sequence shown here is derived from an EMBL/GenBank/DDBJ whole genome shotgun (WGS) entry which is preliminary data.</text>
</comment>
<sequence>MQLHRSMLALLMASSLIACGGGNLEGGTTPSEDVPAETPDVPVENPDEIVEEVTGDAAYFSYEGVSSDWITIKGVGAEGTDEVATVSFKILDANRVGISGEVVTFELINPPAGVVLALESATSDEDGVVSTLIKSGYAAGSVTVKTTLVSDTDIYKTSNKLNISTGYPDQDSVTLTVDNFSPEGLNTVEQVGVTIYLGGGEDNTAVPDGTTVNFSTDSGRITDADGISGACTTVGSECTMVWKSTKPHTDTYRATIKAEADGEESFTDSNEDGLYTEGEDYVDTNGDGKYTGMLCFEDTDYCTRSLITVFASTKVTISGSDLACDFTDTMGTPINQIDLTTTTGSDSVTFNVSVYDENNNVPPSTTSISSDIGNGELDGSKTSWTVPNISSNNFNFDVTLMRETDPNDVVNGKARFDITSPNGTYSPCSIVVIDDPAPEE</sequence>
<feature type="signal peptide" evidence="1">
    <location>
        <begin position="1"/>
        <end position="20"/>
    </location>
</feature>
<accession>A0ABQ6E017</accession>
<dbReference type="SUPFAM" id="SSF49373">
    <property type="entry name" value="Invasin/intimin cell-adhesion fragments"/>
    <property type="match status" value="1"/>
</dbReference>
<dbReference type="RefSeq" id="WP_284203784.1">
    <property type="nucleotide sequence ID" value="NZ_BSPQ01000005.1"/>
</dbReference>
<dbReference type="Proteomes" id="UP001157353">
    <property type="component" value="Unassembled WGS sequence"/>
</dbReference>
<feature type="chain" id="PRO_5047046480" description="Big-1 domain-containing protein" evidence="1">
    <location>
        <begin position="21"/>
        <end position="440"/>
    </location>
</feature>
<dbReference type="Gene3D" id="2.60.40.10">
    <property type="entry name" value="Immunoglobulins"/>
    <property type="match status" value="1"/>
</dbReference>
<evidence type="ECO:0000256" key="1">
    <source>
        <dbReference type="SAM" id="SignalP"/>
    </source>
</evidence>
<gene>
    <name evidence="2" type="ORF">GCM10007916_17290</name>
</gene>
<keyword evidence="3" id="KW-1185">Reference proteome</keyword>
<reference evidence="3" key="1">
    <citation type="journal article" date="2019" name="Int. J. Syst. Evol. Microbiol.">
        <title>The Global Catalogue of Microorganisms (GCM) 10K type strain sequencing project: providing services to taxonomists for standard genome sequencing and annotation.</title>
        <authorList>
            <consortium name="The Broad Institute Genomics Platform"/>
            <consortium name="The Broad Institute Genome Sequencing Center for Infectious Disease"/>
            <person name="Wu L."/>
            <person name="Ma J."/>
        </authorList>
    </citation>
    <scope>NUCLEOTIDE SEQUENCE [LARGE SCALE GENOMIC DNA]</scope>
    <source>
        <strain evidence="3">NBRC 103166</strain>
    </source>
</reference>
<dbReference type="EMBL" id="BSPQ01000005">
    <property type="protein sequence ID" value="GLS90662.1"/>
    <property type="molecule type" value="Genomic_DNA"/>
</dbReference>
<proteinExistence type="predicted"/>